<reference evidence="13 14" key="1">
    <citation type="journal article" date="2013" name="Genome Biol.">
        <title>Draft genome of the mountain pine beetle, Dendroctonus ponderosae Hopkins, a major forest pest.</title>
        <authorList>
            <person name="Keeling C.I."/>
            <person name="Yuen M.M."/>
            <person name="Liao N.Y."/>
            <person name="Docking T.R."/>
            <person name="Chan S.K."/>
            <person name="Taylor G.A."/>
            <person name="Palmquist D.L."/>
            <person name="Jackman S.D."/>
            <person name="Nguyen A."/>
            <person name="Li M."/>
            <person name="Henderson H."/>
            <person name="Janes J.K."/>
            <person name="Zhao Y."/>
            <person name="Pandoh P."/>
            <person name="Moore R."/>
            <person name="Sperling F.A."/>
            <person name="Huber D.P."/>
            <person name="Birol I."/>
            <person name="Jones S.J."/>
            <person name="Bohlmann J."/>
        </authorList>
    </citation>
    <scope>NUCLEOTIDE SEQUENCE</scope>
</reference>
<evidence type="ECO:0000256" key="2">
    <source>
        <dbReference type="ARBA" id="ARBA00012513"/>
    </source>
</evidence>
<dbReference type="GO" id="GO:0005524">
    <property type="term" value="F:ATP binding"/>
    <property type="evidence" value="ECO:0007669"/>
    <property type="project" value="UniProtKB-KW"/>
</dbReference>
<evidence type="ECO:0000256" key="5">
    <source>
        <dbReference type="ARBA" id="ARBA00022694"/>
    </source>
</evidence>
<feature type="domain" description="Protein kinase" evidence="12">
    <location>
        <begin position="1"/>
        <end position="368"/>
    </location>
</feature>
<dbReference type="GO" id="GO:0004674">
    <property type="term" value="F:protein serine/threonine kinase activity"/>
    <property type="evidence" value="ECO:0007669"/>
    <property type="project" value="UniProtKB-KW"/>
</dbReference>
<dbReference type="Pfam" id="PF00378">
    <property type="entry name" value="ECH_1"/>
    <property type="match status" value="1"/>
</dbReference>
<dbReference type="PANTHER" id="PTHR43684">
    <property type="match status" value="1"/>
</dbReference>
<dbReference type="InterPro" id="IPR029045">
    <property type="entry name" value="ClpP/crotonase-like_dom_sf"/>
</dbReference>
<feature type="region of interest" description="Disordered" evidence="11">
    <location>
        <begin position="702"/>
        <end position="785"/>
    </location>
</feature>
<evidence type="ECO:0000256" key="6">
    <source>
        <dbReference type="ARBA" id="ARBA00022741"/>
    </source>
</evidence>
<evidence type="ECO:0000256" key="11">
    <source>
        <dbReference type="SAM" id="MobiDB-lite"/>
    </source>
</evidence>
<dbReference type="PROSITE" id="PS50011">
    <property type="entry name" value="PROTEIN_KINASE_DOM"/>
    <property type="match status" value="1"/>
</dbReference>
<dbReference type="InterPro" id="IPR001753">
    <property type="entry name" value="Enoyl-CoA_hydra/iso"/>
</dbReference>
<dbReference type="Proteomes" id="UP000030742">
    <property type="component" value="Unassembled WGS sequence"/>
</dbReference>
<name>U4U578_DENPD</name>
<evidence type="ECO:0000313" key="13">
    <source>
        <dbReference type="EMBL" id="ERL87478.1"/>
    </source>
</evidence>
<evidence type="ECO:0000256" key="3">
    <source>
        <dbReference type="ARBA" id="ARBA00022527"/>
    </source>
</evidence>
<sequence length="1224" mass="134480">MEGFKLIKQGAEAKLYQGVYLGVPTIIKERFVKTYRHKHLDDSLTKERMRAEAKALVRCKTVGIATPMLLNVDFHTRMIFMEHFVHSITLKDFIEQTCLDTLLELSVLIGKTLGKMHAGSIIHGDLTSSNILLVNTSNKDCFEDLQELKLVLIDFGLAHIEPCAEDKGVDLLVRMQASEESALTVVEPNGDSYADANLNEKNLGTKYIYTTEGQLIPADEDHNTSTMDLNAQPSNSFVLEPAEYGPESAEPVPNVGQIYSVESQSISCEYSRPVEDADGQMSDEHQPDGSSTPVKGDSTAPGLQTPHQLNEQEAAEGQTEPQVTVEPVSDKSSENSQPNLEVSDAKEEPSAMDEDETHIQSLKSNPAIEVQLDESVDEDKPKIDDSDSFQTSGEEIITLEHKIEDEEIEILEEIAVTKVKEEEATVSEKPSPRPRGRKLKTDIPLHILGHDVNKPMDNVLNGKSPKPRVGVRVPYRNLTSQIVSKKEIEEEILERGKKKRTEKKDATFAQQLTSRLAKRIVEADESAKTSKIAKTQEEPVSQESDLEVDKNASGPEPKASLDNIDLLAILEGDGDPDPTTIVSEKVQDKETTLTDETNLKNLEREIALQQLHDLPFLTPKPKLLKGSKFKVSPTQLKLTPSAEAQVYRVFAVQAVAPTKKPNVAIPVEVEPKSATPSPAADAAYVTKSSRVIKRKVIWDPDEASSKAKVQGSKVEATPPKTLQSPKAVQPKNENKSAEPAKKAAEIKAKPDKKAEEKRLVKRASIVEKKVSPSPKQLQKVKKPRTEVDKLLGDEGAIKMLYDLKNSENSGEERRKKTVFSVEKTFKDLAKKANQIKTDLVNTSASETPKVLRRKDGFPSSANQKSALAAAAPTVATPGPISRQKSKDSARSSPPASPSFPYPNEVSYLIRRRSSSSISSTAEDTGESVDLDVSEEPKKKPVAPLSDPLEVKLAKKSPELAKAQKRLENRMGTYNTFTLKKINNSVTIELYTTDEPFYFTSELLGELTAALGKISEENDCQVVLIKSSSAKVFSRGIDYKFLVSDKENIRLQKAKELASQVKAFLHCLMGFPKVLVAGIQGECAGVAVTILPLFDIVIASDDAQFSTSYSALGCVAEGAFLLTVPHVSSYGLAGELLLASQKLTADEAYRRGLISKLCWPEKYQDTVKATVAAVAQGSIQSLEATKKNLRLNVRAGFEQSIDSMELELIEHWISGECQTNFSNLD</sequence>
<dbReference type="EMBL" id="KB631957">
    <property type="protein sequence ID" value="ERL87478.1"/>
    <property type="molecule type" value="Genomic_DNA"/>
</dbReference>
<dbReference type="Gene3D" id="1.10.510.10">
    <property type="entry name" value="Transferase(Phosphotransferase) domain 1"/>
    <property type="match status" value="1"/>
</dbReference>
<dbReference type="NCBIfam" id="TIGR03724">
    <property type="entry name" value="arch_bud32"/>
    <property type="match status" value="1"/>
</dbReference>
<dbReference type="FunFam" id="3.30.200.20:FF:000201">
    <property type="entry name" value="TP53-regulating kinase isoform X1"/>
    <property type="match status" value="1"/>
</dbReference>
<dbReference type="InterPro" id="IPR022495">
    <property type="entry name" value="Bud32"/>
</dbReference>
<feature type="region of interest" description="Disordered" evidence="11">
    <location>
        <begin position="522"/>
        <end position="560"/>
    </location>
</feature>
<evidence type="ECO:0000313" key="14">
    <source>
        <dbReference type="Proteomes" id="UP000030742"/>
    </source>
</evidence>
<comment type="similarity">
    <text evidence="1">Belongs to the protein kinase superfamily. BUD32 family.</text>
</comment>
<dbReference type="AlphaFoldDB" id="U4U578"/>
<feature type="compositionally biased region" description="Basic and acidic residues" evidence="11">
    <location>
        <begin position="439"/>
        <end position="454"/>
    </location>
</feature>
<evidence type="ECO:0000256" key="9">
    <source>
        <dbReference type="ARBA" id="ARBA00047899"/>
    </source>
</evidence>
<gene>
    <name evidence="13" type="ORF">D910_04870</name>
</gene>
<evidence type="ECO:0000256" key="1">
    <source>
        <dbReference type="ARBA" id="ARBA00010630"/>
    </source>
</evidence>
<keyword evidence="5" id="KW-0819">tRNA processing</keyword>
<dbReference type="PROSITE" id="PS00109">
    <property type="entry name" value="PROTEIN_KINASE_TYR"/>
    <property type="match status" value="1"/>
</dbReference>
<dbReference type="GO" id="GO:0008033">
    <property type="term" value="P:tRNA processing"/>
    <property type="evidence" value="ECO:0007669"/>
    <property type="project" value="UniProtKB-KW"/>
</dbReference>
<feature type="region of interest" description="Disordered" evidence="11">
    <location>
        <begin position="274"/>
        <end position="394"/>
    </location>
</feature>
<dbReference type="InterPro" id="IPR008266">
    <property type="entry name" value="Tyr_kinase_AS"/>
</dbReference>
<protein>
    <recommendedName>
        <fullName evidence="2">non-specific serine/threonine protein kinase</fullName>
        <ecNumber evidence="2">2.7.11.1</ecNumber>
    </recommendedName>
</protein>
<dbReference type="PANTHER" id="PTHR43684:SF13">
    <property type="entry name" value="CHROMODOMAIN Y-LIKE PROTEIN"/>
    <property type="match status" value="1"/>
</dbReference>
<accession>U4U578</accession>
<dbReference type="Gene3D" id="3.90.226.10">
    <property type="entry name" value="2-enoyl-CoA Hydratase, Chain A, domain 1"/>
    <property type="match status" value="1"/>
</dbReference>
<dbReference type="Gene3D" id="3.30.200.20">
    <property type="entry name" value="Phosphorylase Kinase, domain 1"/>
    <property type="match status" value="1"/>
</dbReference>
<keyword evidence="7" id="KW-0418">Kinase</keyword>
<dbReference type="GO" id="GO:0000408">
    <property type="term" value="C:EKC/KEOPS complex"/>
    <property type="evidence" value="ECO:0007669"/>
    <property type="project" value="UniProtKB-ARBA"/>
</dbReference>
<evidence type="ECO:0000259" key="12">
    <source>
        <dbReference type="PROSITE" id="PS50011"/>
    </source>
</evidence>
<evidence type="ECO:0000256" key="4">
    <source>
        <dbReference type="ARBA" id="ARBA00022679"/>
    </source>
</evidence>
<evidence type="ECO:0000256" key="10">
    <source>
        <dbReference type="ARBA" id="ARBA00048679"/>
    </source>
</evidence>
<keyword evidence="3" id="KW-0723">Serine/threonine-protein kinase</keyword>
<dbReference type="InterPro" id="IPR051053">
    <property type="entry name" value="ECH/Chromodomain_protein"/>
</dbReference>
<comment type="catalytic activity">
    <reaction evidence="9">
        <text>L-threonyl-[protein] + ATP = O-phospho-L-threonyl-[protein] + ADP + H(+)</text>
        <dbReference type="Rhea" id="RHEA:46608"/>
        <dbReference type="Rhea" id="RHEA-COMP:11060"/>
        <dbReference type="Rhea" id="RHEA-COMP:11605"/>
        <dbReference type="ChEBI" id="CHEBI:15378"/>
        <dbReference type="ChEBI" id="CHEBI:30013"/>
        <dbReference type="ChEBI" id="CHEBI:30616"/>
        <dbReference type="ChEBI" id="CHEBI:61977"/>
        <dbReference type="ChEBI" id="CHEBI:456216"/>
        <dbReference type="EC" id="2.7.11.1"/>
    </reaction>
</comment>
<dbReference type="SUPFAM" id="SSF56112">
    <property type="entry name" value="Protein kinase-like (PK-like)"/>
    <property type="match status" value="1"/>
</dbReference>
<organism evidence="13 14">
    <name type="scientific">Dendroctonus ponderosae</name>
    <name type="common">Mountain pine beetle</name>
    <dbReference type="NCBI Taxonomy" id="77166"/>
    <lineage>
        <taxon>Eukaryota</taxon>
        <taxon>Metazoa</taxon>
        <taxon>Ecdysozoa</taxon>
        <taxon>Arthropoda</taxon>
        <taxon>Hexapoda</taxon>
        <taxon>Insecta</taxon>
        <taxon>Pterygota</taxon>
        <taxon>Neoptera</taxon>
        <taxon>Endopterygota</taxon>
        <taxon>Coleoptera</taxon>
        <taxon>Polyphaga</taxon>
        <taxon>Cucujiformia</taxon>
        <taxon>Curculionidae</taxon>
        <taxon>Scolytinae</taxon>
        <taxon>Dendroctonus</taxon>
    </lineage>
</organism>
<feature type="region of interest" description="Disordered" evidence="11">
    <location>
        <begin position="831"/>
        <end position="946"/>
    </location>
</feature>
<evidence type="ECO:0000256" key="8">
    <source>
        <dbReference type="ARBA" id="ARBA00022840"/>
    </source>
</evidence>
<dbReference type="SUPFAM" id="SSF52096">
    <property type="entry name" value="ClpP/crotonase"/>
    <property type="match status" value="1"/>
</dbReference>
<feature type="compositionally biased region" description="Polar residues" evidence="11">
    <location>
        <begin position="301"/>
        <end position="311"/>
    </location>
</feature>
<feature type="compositionally biased region" description="Low complexity" evidence="11">
    <location>
        <begin position="859"/>
        <end position="877"/>
    </location>
</feature>
<feature type="compositionally biased region" description="Acidic residues" evidence="11">
    <location>
        <begin position="923"/>
        <end position="933"/>
    </location>
</feature>
<dbReference type="InterPro" id="IPR000719">
    <property type="entry name" value="Prot_kinase_dom"/>
</dbReference>
<keyword evidence="8" id="KW-0067">ATP-binding</keyword>
<proteinExistence type="inferred from homology"/>
<feature type="compositionally biased region" description="Basic and acidic residues" evidence="11">
    <location>
        <begin position="732"/>
        <end position="770"/>
    </location>
</feature>
<dbReference type="OrthoDB" id="6357915at2759"/>
<dbReference type="CDD" id="cd06558">
    <property type="entry name" value="crotonase-like"/>
    <property type="match status" value="1"/>
</dbReference>
<feature type="region of interest" description="Disordered" evidence="11">
    <location>
        <begin position="420"/>
        <end position="473"/>
    </location>
</feature>
<dbReference type="STRING" id="77166.U4U578"/>
<keyword evidence="6" id="KW-0547">Nucleotide-binding</keyword>
<feature type="compositionally biased region" description="Polar residues" evidence="11">
    <location>
        <begin position="834"/>
        <end position="846"/>
    </location>
</feature>
<keyword evidence="4" id="KW-0808">Transferase</keyword>
<comment type="catalytic activity">
    <reaction evidence="10">
        <text>L-seryl-[protein] + ATP = O-phospho-L-seryl-[protein] + ADP + H(+)</text>
        <dbReference type="Rhea" id="RHEA:17989"/>
        <dbReference type="Rhea" id="RHEA-COMP:9863"/>
        <dbReference type="Rhea" id="RHEA-COMP:11604"/>
        <dbReference type="ChEBI" id="CHEBI:15378"/>
        <dbReference type="ChEBI" id="CHEBI:29999"/>
        <dbReference type="ChEBI" id="CHEBI:30616"/>
        <dbReference type="ChEBI" id="CHEBI:83421"/>
        <dbReference type="ChEBI" id="CHEBI:456216"/>
        <dbReference type="EC" id="2.7.11.1"/>
    </reaction>
</comment>
<evidence type="ECO:0000256" key="7">
    <source>
        <dbReference type="ARBA" id="ARBA00022777"/>
    </source>
</evidence>
<dbReference type="EC" id="2.7.11.1" evidence="2"/>
<dbReference type="InterPro" id="IPR011009">
    <property type="entry name" value="Kinase-like_dom_sf"/>
</dbReference>